<gene>
    <name evidence="3" type="ORF">GRX03_03180</name>
</gene>
<dbReference type="InterPro" id="IPR052159">
    <property type="entry name" value="Competence_DNA_uptake"/>
</dbReference>
<sequence>MRRRILVVSLAGALVIAGCAAPATTAPDPPPGDLEIHHIDVGQGDATLLIGPEGETMLIDTGRYGDNGTTVLDYLDEQNVDPIDHLVTTHPHADHIGGHEAVIGTYESRREGIGVAYGPGTTHTTNTYKEYRTAIERHDVQHRTVRDGDSIPFGSGVTVTVLHPPDEGVSASLNDASLTLLIEFGETEYLTTGDGEEAAESRLVRSHGDTLEADVYQAGHHGSYTSSSEALVDQIDPEVAVVSSAGASPHGHPHDSTLRRFDEYGIETYWTGAHGDTVITTDGREASVTVERDGPTDPVELLARKPIGGSAKQIGPTVGGAAPNPDSVVP</sequence>
<dbReference type="SMART" id="SM00849">
    <property type="entry name" value="Lactamase_B"/>
    <property type="match status" value="1"/>
</dbReference>
<dbReference type="AlphaFoldDB" id="A0A6B0T502"/>
<dbReference type="InterPro" id="IPR001279">
    <property type="entry name" value="Metallo-B-lactamas"/>
</dbReference>
<dbReference type="RefSeq" id="WP_159762726.1">
    <property type="nucleotide sequence ID" value="NZ_WUUT01000001.1"/>
</dbReference>
<feature type="region of interest" description="Disordered" evidence="1">
    <location>
        <begin position="305"/>
        <end position="330"/>
    </location>
</feature>
<dbReference type="PANTHER" id="PTHR30619:SF1">
    <property type="entry name" value="RECOMBINATION PROTEIN 2"/>
    <property type="match status" value="1"/>
</dbReference>
<reference evidence="3 4" key="1">
    <citation type="submission" date="2019-12" db="EMBL/GenBank/DDBJ databases">
        <title>Isolation and characterization of three novel carbon monoxide-oxidizing members of Halobacteria from salione crusts and soils.</title>
        <authorList>
            <person name="Myers M.R."/>
            <person name="King G.M."/>
        </authorList>
    </citation>
    <scope>NUCLEOTIDE SEQUENCE [LARGE SCALE GENOMIC DNA]</scope>
    <source>
        <strain evidence="3 4">WSH3</strain>
    </source>
</reference>
<organism evidence="3 4">
    <name type="scientific">Halovenus carboxidivorans</name>
    <dbReference type="NCBI Taxonomy" id="2692199"/>
    <lineage>
        <taxon>Archaea</taxon>
        <taxon>Methanobacteriati</taxon>
        <taxon>Methanobacteriota</taxon>
        <taxon>Stenosarchaea group</taxon>
        <taxon>Halobacteria</taxon>
        <taxon>Halobacteriales</taxon>
        <taxon>Haloarculaceae</taxon>
        <taxon>Halovenus</taxon>
    </lineage>
</organism>
<dbReference type="Pfam" id="PF00753">
    <property type="entry name" value="Lactamase_B"/>
    <property type="match status" value="1"/>
</dbReference>
<dbReference type="InterPro" id="IPR036866">
    <property type="entry name" value="RibonucZ/Hydroxyglut_hydro"/>
</dbReference>
<evidence type="ECO:0000259" key="2">
    <source>
        <dbReference type="SMART" id="SM00849"/>
    </source>
</evidence>
<protein>
    <submittedName>
        <fullName evidence="3">MBL fold metallo-hydrolase</fullName>
    </submittedName>
</protein>
<dbReference type="Gene3D" id="3.60.15.10">
    <property type="entry name" value="Ribonuclease Z/Hydroxyacylglutathione hydrolase-like"/>
    <property type="match status" value="1"/>
</dbReference>
<dbReference type="OrthoDB" id="3327at2157"/>
<evidence type="ECO:0000313" key="3">
    <source>
        <dbReference type="EMBL" id="MXR50613.1"/>
    </source>
</evidence>
<comment type="caution">
    <text evidence="3">The sequence shown here is derived from an EMBL/GenBank/DDBJ whole genome shotgun (WGS) entry which is preliminary data.</text>
</comment>
<dbReference type="SUPFAM" id="SSF56281">
    <property type="entry name" value="Metallo-hydrolase/oxidoreductase"/>
    <property type="match status" value="1"/>
</dbReference>
<evidence type="ECO:0000256" key="1">
    <source>
        <dbReference type="SAM" id="MobiDB-lite"/>
    </source>
</evidence>
<dbReference type="Proteomes" id="UP000466535">
    <property type="component" value="Unassembled WGS sequence"/>
</dbReference>
<keyword evidence="4" id="KW-1185">Reference proteome</keyword>
<name>A0A6B0T502_9EURY</name>
<evidence type="ECO:0000313" key="4">
    <source>
        <dbReference type="Proteomes" id="UP000466535"/>
    </source>
</evidence>
<feature type="domain" description="Metallo-beta-lactamase" evidence="2">
    <location>
        <begin position="43"/>
        <end position="246"/>
    </location>
</feature>
<accession>A0A6B0T502</accession>
<keyword evidence="3" id="KW-0378">Hydrolase</keyword>
<dbReference type="GO" id="GO:0016787">
    <property type="term" value="F:hydrolase activity"/>
    <property type="evidence" value="ECO:0007669"/>
    <property type="project" value="UniProtKB-KW"/>
</dbReference>
<dbReference type="PROSITE" id="PS51257">
    <property type="entry name" value="PROKAR_LIPOPROTEIN"/>
    <property type="match status" value="1"/>
</dbReference>
<dbReference type="EMBL" id="WUUT01000001">
    <property type="protein sequence ID" value="MXR50613.1"/>
    <property type="molecule type" value="Genomic_DNA"/>
</dbReference>
<dbReference type="PANTHER" id="PTHR30619">
    <property type="entry name" value="DNA INTERNALIZATION/COMPETENCE PROTEIN COMEC/REC2"/>
    <property type="match status" value="1"/>
</dbReference>
<proteinExistence type="predicted"/>
<dbReference type="CDD" id="cd07731">
    <property type="entry name" value="ComA-like_MBL-fold"/>
    <property type="match status" value="1"/>
</dbReference>
<dbReference type="InterPro" id="IPR035681">
    <property type="entry name" value="ComA-like_MBL"/>
</dbReference>